<dbReference type="SFLD" id="SFLDG01129">
    <property type="entry name" value="C1.5:_HAD__Beta-PGM__Phosphata"/>
    <property type="match status" value="1"/>
</dbReference>
<name>A0A5M6IXB5_9PROT</name>
<dbReference type="Proteomes" id="UP000325255">
    <property type="component" value="Unassembled WGS sequence"/>
</dbReference>
<dbReference type="EC" id="3.11.1.1" evidence="8 9"/>
<protein>
    <recommendedName>
        <fullName evidence="8 9">Phosphonoacetaldehyde hydrolase</fullName>
        <shortName evidence="9">Phosphonatase</shortName>
        <ecNumber evidence="8 9">3.11.1.1</ecNumber>
    </recommendedName>
    <alternativeName>
        <fullName evidence="9">Phosphonoacetaldehyde phosphonohydrolase</fullName>
    </alternativeName>
</protein>
<keyword evidence="11" id="KW-1185">Reference proteome</keyword>
<dbReference type="OrthoDB" id="5504491at2"/>
<evidence type="ECO:0000256" key="7">
    <source>
        <dbReference type="ARBA" id="ARBA00056573"/>
    </source>
</evidence>
<evidence type="ECO:0000256" key="9">
    <source>
        <dbReference type="HAMAP-Rule" id="MF_01375"/>
    </source>
</evidence>
<feature type="active site" description="Nucleophile" evidence="9">
    <location>
        <position position="19"/>
    </location>
</feature>
<dbReference type="SFLD" id="SFLDS00003">
    <property type="entry name" value="Haloacid_Dehalogenase"/>
    <property type="match status" value="1"/>
</dbReference>
<keyword evidence="4 9" id="KW-0460">Magnesium</keyword>
<feature type="binding site" evidence="9">
    <location>
        <position position="193"/>
    </location>
    <ligand>
        <name>Mg(2+)</name>
        <dbReference type="ChEBI" id="CHEBI:18420"/>
    </ligand>
</feature>
<dbReference type="GO" id="GO:0000287">
    <property type="term" value="F:magnesium ion binding"/>
    <property type="evidence" value="ECO:0007669"/>
    <property type="project" value="UniProtKB-UniRule"/>
</dbReference>
<sequence>MTFRYARRYCGPLRAAILDWAGTTLDHGCHAPVASFIAAFADAGITVSVAEARAPMGQPKWHHIRAIADQPRIAAAWAQRHGHAPTDADVDALYQRFLPLQTAMVAEHADLIPGALEAVQAMRARGMKVGSTTGYPRQVMEAVIPRAVAQGLDIDCIISADDGPPGRPSPFPALAALARLGVYPVEAAVKIGDTVVDVEEGLNGGMWSVGLAVSGNEVGLGLADWQALPIAEQDALRRAATARLAAAGAHYVIDSIAGIGPVLDDIDQRLARGEKP</sequence>
<dbReference type="InterPro" id="IPR036412">
    <property type="entry name" value="HAD-like_sf"/>
</dbReference>
<dbReference type="InterPro" id="IPR006323">
    <property type="entry name" value="Phosphonoacetald_hydro"/>
</dbReference>
<dbReference type="GO" id="GO:0006281">
    <property type="term" value="P:DNA repair"/>
    <property type="evidence" value="ECO:0007669"/>
    <property type="project" value="TreeGrafter"/>
</dbReference>
<dbReference type="GO" id="GO:0019700">
    <property type="term" value="P:organic phosphonate catabolic process"/>
    <property type="evidence" value="ECO:0007669"/>
    <property type="project" value="InterPro"/>
</dbReference>
<dbReference type="GO" id="GO:0050194">
    <property type="term" value="F:phosphonoacetaldehyde hydrolase activity"/>
    <property type="evidence" value="ECO:0007669"/>
    <property type="project" value="UniProtKB-UniRule"/>
</dbReference>
<keyword evidence="3 9" id="KW-0378">Hydrolase</keyword>
<dbReference type="InterPro" id="IPR050155">
    <property type="entry name" value="HAD-like_hydrolase_sf"/>
</dbReference>
<evidence type="ECO:0000313" key="11">
    <source>
        <dbReference type="Proteomes" id="UP000325255"/>
    </source>
</evidence>
<dbReference type="SUPFAM" id="SSF56784">
    <property type="entry name" value="HAD-like"/>
    <property type="match status" value="1"/>
</dbReference>
<evidence type="ECO:0000256" key="8">
    <source>
        <dbReference type="ARBA" id="ARBA00066472"/>
    </source>
</evidence>
<evidence type="ECO:0000256" key="5">
    <source>
        <dbReference type="ARBA" id="ARBA00023270"/>
    </source>
</evidence>
<reference evidence="10 11" key="1">
    <citation type="submission" date="2019-09" db="EMBL/GenBank/DDBJ databases">
        <title>Genome sequence of Rhodovastum atsumiense, a diverse member of the Acetobacteraceae family of non-sulfur purple photosynthetic bacteria.</title>
        <authorList>
            <person name="Meyer T."/>
            <person name="Kyndt J."/>
        </authorList>
    </citation>
    <scope>NUCLEOTIDE SEQUENCE [LARGE SCALE GENOMIC DNA]</scope>
    <source>
        <strain evidence="10 11">DSM 21279</strain>
    </source>
</reference>
<organism evidence="10 11">
    <name type="scientific">Rhodovastum atsumiense</name>
    <dbReference type="NCBI Taxonomy" id="504468"/>
    <lineage>
        <taxon>Bacteria</taxon>
        <taxon>Pseudomonadati</taxon>
        <taxon>Pseudomonadota</taxon>
        <taxon>Alphaproteobacteria</taxon>
        <taxon>Acetobacterales</taxon>
        <taxon>Acetobacteraceae</taxon>
        <taxon>Rhodovastum</taxon>
    </lineage>
</organism>
<dbReference type="Gene3D" id="3.40.50.1000">
    <property type="entry name" value="HAD superfamily/HAD-like"/>
    <property type="match status" value="1"/>
</dbReference>
<evidence type="ECO:0000256" key="1">
    <source>
        <dbReference type="ARBA" id="ARBA00011738"/>
    </source>
</evidence>
<dbReference type="RefSeq" id="WP_150040434.1">
    <property type="nucleotide sequence ID" value="NZ_OW485601.1"/>
</dbReference>
<comment type="subunit">
    <text evidence="1 9">Homodimer.</text>
</comment>
<dbReference type="FunFam" id="1.10.150.240:FF:000006">
    <property type="entry name" value="Phosphonoacetaldehyde hydrolase"/>
    <property type="match status" value="1"/>
</dbReference>
<gene>
    <name evidence="9" type="primary">phnX</name>
    <name evidence="10" type="ORF">F1189_09200</name>
</gene>
<comment type="similarity">
    <text evidence="9">Belongs to the HAD-like hydrolase superfamily. PhnX family.</text>
</comment>
<comment type="function">
    <text evidence="7 9">Involved in phosphonate degradation.</text>
</comment>
<keyword evidence="5 9" id="KW-0704">Schiff base</keyword>
<dbReference type="SFLD" id="SFLDG01135">
    <property type="entry name" value="C1.5.6:_HAD__Beta-PGM__Phospha"/>
    <property type="match status" value="1"/>
</dbReference>
<dbReference type="InterPro" id="IPR023198">
    <property type="entry name" value="PGP-like_dom2"/>
</dbReference>
<comment type="caution">
    <text evidence="10">The sequence shown here is derived from an EMBL/GenBank/DDBJ whole genome shotgun (WGS) entry which is preliminary data.</text>
</comment>
<keyword evidence="2 9" id="KW-0479">Metal-binding</keyword>
<feature type="active site" description="Schiff-base intermediate with substrate" evidence="9">
    <location>
        <position position="60"/>
    </location>
</feature>
<evidence type="ECO:0000256" key="3">
    <source>
        <dbReference type="ARBA" id="ARBA00022801"/>
    </source>
</evidence>
<dbReference type="NCBIfam" id="TIGR01422">
    <property type="entry name" value="phosphonatase"/>
    <property type="match status" value="1"/>
</dbReference>
<evidence type="ECO:0000256" key="2">
    <source>
        <dbReference type="ARBA" id="ARBA00022723"/>
    </source>
</evidence>
<evidence type="ECO:0000256" key="4">
    <source>
        <dbReference type="ARBA" id="ARBA00022842"/>
    </source>
</evidence>
<comment type="cofactor">
    <cofactor evidence="9">
        <name>Mg(2+)</name>
        <dbReference type="ChEBI" id="CHEBI:18420"/>
    </cofactor>
    <text evidence="9">Binds 1 Mg(2+) ion per subunit.</text>
</comment>
<dbReference type="GO" id="GO:0005829">
    <property type="term" value="C:cytosol"/>
    <property type="evidence" value="ECO:0007669"/>
    <property type="project" value="TreeGrafter"/>
</dbReference>
<accession>A0A5M6IXB5</accession>
<comment type="catalytic activity">
    <reaction evidence="6 9">
        <text>phosphonoacetaldehyde + H2O = acetaldehyde + phosphate + H(+)</text>
        <dbReference type="Rhea" id="RHEA:18905"/>
        <dbReference type="ChEBI" id="CHEBI:15343"/>
        <dbReference type="ChEBI" id="CHEBI:15377"/>
        <dbReference type="ChEBI" id="CHEBI:15378"/>
        <dbReference type="ChEBI" id="CHEBI:43474"/>
        <dbReference type="ChEBI" id="CHEBI:58383"/>
        <dbReference type="EC" id="3.11.1.1"/>
    </reaction>
</comment>
<proteinExistence type="inferred from homology"/>
<dbReference type="PANTHER" id="PTHR43434:SF19">
    <property type="entry name" value="PHOSPHONOACETALDEHYDE HYDROLASE"/>
    <property type="match status" value="1"/>
</dbReference>
<dbReference type="PANTHER" id="PTHR43434">
    <property type="entry name" value="PHOSPHOGLYCOLATE PHOSPHATASE"/>
    <property type="match status" value="1"/>
</dbReference>
<dbReference type="GO" id="GO:0008967">
    <property type="term" value="F:phosphoglycolate phosphatase activity"/>
    <property type="evidence" value="ECO:0007669"/>
    <property type="project" value="TreeGrafter"/>
</dbReference>
<evidence type="ECO:0000256" key="6">
    <source>
        <dbReference type="ARBA" id="ARBA00052005"/>
    </source>
</evidence>
<dbReference type="EMBL" id="VWPK01000011">
    <property type="protein sequence ID" value="KAA5612619.1"/>
    <property type="molecule type" value="Genomic_DNA"/>
</dbReference>
<dbReference type="Gene3D" id="1.10.150.240">
    <property type="entry name" value="Putative phosphatase, domain 2"/>
    <property type="match status" value="1"/>
</dbReference>
<dbReference type="InterPro" id="IPR023214">
    <property type="entry name" value="HAD_sf"/>
</dbReference>
<dbReference type="AlphaFoldDB" id="A0A5M6IXB5"/>
<feature type="binding site" evidence="9">
    <location>
        <position position="19"/>
    </location>
    <ligand>
        <name>Mg(2+)</name>
        <dbReference type="ChEBI" id="CHEBI:18420"/>
    </ligand>
</feature>
<feature type="binding site" evidence="9">
    <location>
        <position position="21"/>
    </location>
    <ligand>
        <name>Mg(2+)</name>
        <dbReference type="ChEBI" id="CHEBI:18420"/>
    </ligand>
</feature>
<dbReference type="Pfam" id="PF00702">
    <property type="entry name" value="Hydrolase"/>
    <property type="match status" value="1"/>
</dbReference>
<evidence type="ECO:0000313" key="10">
    <source>
        <dbReference type="EMBL" id="KAA5612619.1"/>
    </source>
</evidence>
<dbReference type="HAMAP" id="MF_01375">
    <property type="entry name" value="PhnX"/>
    <property type="match status" value="1"/>
</dbReference>